<keyword evidence="8" id="KW-1185">Reference proteome</keyword>
<dbReference type="Proteomes" id="UP000308768">
    <property type="component" value="Unassembled WGS sequence"/>
</dbReference>
<keyword evidence="4" id="KW-1133">Transmembrane helix</keyword>
<dbReference type="EMBL" id="NAJN01000709">
    <property type="protein sequence ID" value="TKA69659.1"/>
    <property type="molecule type" value="Genomic_DNA"/>
</dbReference>
<dbReference type="GO" id="GO:0016020">
    <property type="term" value="C:membrane"/>
    <property type="evidence" value="ECO:0007669"/>
    <property type="project" value="UniProtKB-SubCell"/>
</dbReference>
<feature type="region of interest" description="Disordered" evidence="6">
    <location>
        <begin position="582"/>
        <end position="676"/>
    </location>
</feature>
<reference evidence="7 8" key="1">
    <citation type="submission" date="2017-03" db="EMBL/GenBank/DDBJ databases">
        <title>Genomes of endolithic fungi from Antarctica.</title>
        <authorList>
            <person name="Coleine C."/>
            <person name="Masonjones S."/>
            <person name="Stajich J.E."/>
        </authorList>
    </citation>
    <scope>NUCLEOTIDE SEQUENCE [LARGE SCALE GENOMIC DNA]</scope>
    <source>
        <strain evidence="7 8">CCFEE 5187</strain>
    </source>
</reference>
<dbReference type="AlphaFoldDB" id="A0A4V5NHF5"/>
<evidence type="ECO:0000256" key="2">
    <source>
        <dbReference type="ARBA" id="ARBA00009530"/>
    </source>
</evidence>
<evidence type="ECO:0000256" key="1">
    <source>
        <dbReference type="ARBA" id="ARBA00004370"/>
    </source>
</evidence>
<gene>
    <name evidence="7" type="ORF">B0A49_06251</name>
</gene>
<protein>
    <submittedName>
        <fullName evidence="7">Uncharacterized protein</fullName>
    </submittedName>
</protein>
<evidence type="ECO:0000313" key="8">
    <source>
        <dbReference type="Proteomes" id="UP000308768"/>
    </source>
</evidence>
<sequence>MMVRQDDATLLYILAWFVPPVAVALSGAGFVQVCLNITLGILTLHIGAIIHAFCIVHGRLKYHDPENPNCYPNGVPPQDVEEDPTPAYVPTGIHPVAQRIASGPMDPIPDHIARIGQVRSNSTEPLLVPEVTSVQETSLERKTIALATTVRQPSSLPMTPVLESDDVCMYRSRMWRRLPLHHRKETTIGRPILIETTYDEGALERIPKVSDPSVKLPPLDFGSSAPSNDSPDPRVVSSACSRPSTDFNPSSPSPNCHHDVSPPISPVQTESVLTEGYRRASTSSPVSPVDVTVLPSPAVAQVQRTFASNVPALHKAKLSVTAFTPDAASRIMRWDDFSKGPSASPSSKPSHFKPSTYTPPVISRYDEAPSGVQAFKSEVPRSKTSSFAERAAKLGNGGLYLDTRPREEWKGASGRSALVDPLADNPLPVIRPLTITPPSQKKPMPPLSGDSNNNTPVSAKRRTYNETHAASHGHVHEGEWIKPIVPLNAGRNSPLRAVTSPISLKRNANAHPNPRSPNIMSQPPMSSWVKDHVLPAPTEDFENMPPTVEPQEPTDDMADSCTALHHESASRFSWTTYATTAYQESTPPSSPPPPMPSFTRSPNPAASVISRRRPVSTNETTSPYAPYRPAHPASATATSHRSDRLPASSPPTSTATSTPTSATKALPPAPPQLHSTDPISALEAHLADLAHRRTNLHRIIANLQALQPRNPIVQDIAARRATERQIEAHRAERRQKHVGRAVTLCFAIVRCGAYVETANSRGQTKDWAVQSEGSGDHHHAASIVCVGDARQRNPSI</sequence>
<feature type="compositionally biased region" description="Polar residues" evidence="6">
    <location>
        <begin position="238"/>
        <end position="254"/>
    </location>
</feature>
<dbReference type="PANTHER" id="PTHR42023:SF1">
    <property type="entry name" value="BHLH DOMAIN-CONTAINING PROTEIN"/>
    <property type="match status" value="1"/>
</dbReference>
<keyword evidence="5" id="KW-0472">Membrane</keyword>
<comment type="caution">
    <text evidence="7">The sequence shown here is derived from an EMBL/GenBank/DDBJ whole genome shotgun (WGS) entry which is preliminary data.</text>
</comment>
<feature type="region of interest" description="Disordered" evidence="6">
    <location>
        <begin position="429"/>
        <end position="458"/>
    </location>
</feature>
<keyword evidence="3" id="KW-0812">Transmembrane</keyword>
<proteinExistence type="inferred from homology"/>
<dbReference type="InterPro" id="IPR000612">
    <property type="entry name" value="PMP3"/>
</dbReference>
<comment type="subcellular location">
    <subcellularLocation>
        <location evidence="1">Membrane</location>
    </subcellularLocation>
</comment>
<comment type="similarity">
    <text evidence="2">Belongs to the UPF0057 (PMP3) family.</text>
</comment>
<dbReference type="Pfam" id="PF01679">
    <property type="entry name" value="Pmp3"/>
    <property type="match status" value="1"/>
</dbReference>
<evidence type="ECO:0000256" key="5">
    <source>
        <dbReference type="ARBA" id="ARBA00023136"/>
    </source>
</evidence>
<evidence type="ECO:0000256" key="6">
    <source>
        <dbReference type="SAM" id="MobiDB-lite"/>
    </source>
</evidence>
<organism evidence="7 8">
    <name type="scientific">Cryomyces minteri</name>
    <dbReference type="NCBI Taxonomy" id="331657"/>
    <lineage>
        <taxon>Eukaryota</taxon>
        <taxon>Fungi</taxon>
        <taxon>Dikarya</taxon>
        <taxon>Ascomycota</taxon>
        <taxon>Pezizomycotina</taxon>
        <taxon>Dothideomycetes</taxon>
        <taxon>Dothideomycetes incertae sedis</taxon>
        <taxon>Cryomyces</taxon>
    </lineage>
</organism>
<dbReference type="OrthoDB" id="4507572at2759"/>
<evidence type="ECO:0000313" key="7">
    <source>
        <dbReference type="EMBL" id="TKA69659.1"/>
    </source>
</evidence>
<name>A0A4V5NHF5_9PEZI</name>
<dbReference type="PANTHER" id="PTHR42023">
    <property type="entry name" value="BHLH DOMAIN-CONTAINING PROTEIN"/>
    <property type="match status" value="1"/>
</dbReference>
<feature type="region of interest" description="Disordered" evidence="6">
    <location>
        <begin position="209"/>
        <end position="289"/>
    </location>
</feature>
<feature type="compositionally biased region" description="Low complexity" evidence="6">
    <location>
        <begin position="646"/>
        <end position="666"/>
    </location>
</feature>
<accession>A0A4V5NHF5</accession>
<evidence type="ECO:0000256" key="4">
    <source>
        <dbReference type="ARBA" id="ARBA00022989"/>
    </source>
</evidence>
<evidence type="ECO:0000256" key="3">
    <source>
        <dbReference type="ARBA" id="ARBA00022692"/>
    </source>
</evidence>